<proteinExistence type="predicted"/>
<dbReference type="EMBL" id="CADEBD010000347">
    <property type="protein sequence ID" value="CAB3250238.1"/>
    <property type="molecule type" value="Genomic_DNA"/>
</dbReference>
<protein>
    <submittedName>
        <fullName evidence="1">Uncharacterized protein</fullName>
    </submittedName>
</protein>
<dbReference type="AlphaFoldDB" id="A0A8S1AXM4"/>
<accession>A0A8S1AXM4</accession>
<name>A0A8S1AXM4_ARCPL</name>
<comment type="caution">
    <text evidence="1">The sequence shown here is derived from an EMBL/GenBank/DDBJ whole genome shotgun (WGS) entry which is preliminary data.</text>
</comment>
<evidence type="ECO:0000313" key="1">
    <source>
        <dbReference type="EMBL" id="CAB3250238.1"/>
    </source>
</evidence>
<evidence type="ECO:0000313" key="2">
    <source>
        <dbReference type="Proteomes" id="UP000494256"/>
    </source>
</evidence>
<sequence length="90" mass="9900">MTNVELPVLRGIGANLIQPLGWVSTIVQVQGIVESVDMCLVEDSVLRHPILLGHSFTEKPQIVITKTPDGIIFHKIPAVRKFISSVEMTP</sequence>
<dbReference type="OrthoDB" id="347657at2759"/>
<gene>
    <name evidence="1" type="ORF">APLA_LOCUS13039</name>
</gene>
<reference evidence="1 2" key="1">
    <citation type="submission" date="2020-04" db="EMBL/GenBank/DDBJ databases">
        <authorList>
            <person name="Wallbank WR R."/>
            <person name="Pardo Diaz C."/>
            <person name="Kozak K."/>
            <person name="Martin S."/>
            <person name="Jiggins C."/>
            <person name="Moest M."/>
            <person name="Warren A I."/>
            <person name="Byers J.R.P. K."/>
            <person name="Montejo-Kovacevich G."/>
            <person name="Yen C E."/>
        </authorList>
    </citation>
    <scope>NUCLEOTIDE SEQUENCE [LARGE SCALE GENOMIC DNA]</scope>
</reference>
<organism evidence="1 2">
    <name type="scientific">Arctia plantaginis</name>
    <name type="common">Wood tiger moth</name>
    <name type="synonym">Phalaena plantaginis</name>
    <dbReference type="NCBI Taxonomy" id="874455"/>
    <lineage>
        <taxon>Eukaryota</taxon>
        <taxon>Metazoa</taxon>
        <taxon>Ecdysozoa</taxon>
        <taxon>Arthropoda</taxon>
        <taxon>Hexapoda</taxon>
        <taxon>Insecta</taxon>
        <taxon>Pterygota</taxon>
        <taxon>Neoptera</taxon>
        <taxon>Endopterygota</taxon>
        <taxon>Lepidoptera</taxon>
        <taxon>Glossata</taxon>
        <taxon>Ditrysia</taxon>
        <taxon>Noctuoidea</taxon>
        <taxon>Erebidae</taxon>
        <taxon>Arctiinae</taxon>
        <taxon>Arctia</taxon>
    </lineage>
</organism>
<dbReference type="Proteomes" id="UP000494256">
    <property type="component" value="Unassembled WGS sequence"/>
</dbReference>